<sequence>MKRLSLLCAVLFVALTAASTLFAAQIRVYVSEFAVTGAANKDELKSTLQTLFASRLSNDSVLSVDSPVGADVLVKGSYIAFGKVFSLDAVAKDTSGRVIARSFQQGESQDELIPAAGKLGQSLAAEIAAKVKPGVVMVPQPVVQPVAAPVPVPVSDVVRPSAPQPAADVVKASTTSDIVKPQDLTRTASGGWMSQRLTGTLIGIAPGKAAADGTRDFYVADEQALRLYRKREGLKLVAEVSFSPGDRVIAVDSADLDGDGTPEAYLTVLNGDSLASQVWVAEKDSLKRVAAKLPYYFRGIALNGKEYKMYAQQMSTDKDFYGDVYEVVKAGDRFELKNPIKLPRFGYLYNFNQFRDAAGNSCTAVLNDDGYLIVYSAAGEELWRSSDKFGGSETYFKREDLANVQRTGDPFRWVFLEQRITVSPSGEVIVPKNEGMFVIGNNRAYKKSSIYAFTWNGSSLDEVWHTKQSQSYLADYLYDGARKELVALEVVKKEGLLDKGASVVVVKRVE</sequence>
<dbReference type="HOGENOM" id="CLU_548310_0_0_7"/>
<keyword evidence="3" id="KW-1185">Reference proteome</keyword>
<dbReference type="Proteomes" id="UP000007073">
    <property type="component" value="Chromosome"/>
</dbReference>
<evidence type="ECO:0008006" key="4">
    <source>
        <dbReference type="Google" id="ProtNLM"/>
    </source>
</evidence>
<proteinExistence type="predicted"/>
<reference evidence="2 3" key="2">
    <citation type="journal article" date="2009" name="BMC Microbiol.">
        <title>The genome sequence of Geobacter metallireducens: features of metabolism, physiology and regulation common and dissimilar to Geobacter sulfurreducens.</title>
        <authorList>
            <person name="Aklujkar M."/>
            <person name="Krushkal J."/>
            <person name="DiBartolo G."/>
            <person name="Lapidus A."/>
            <person name="Land M.L."/>
            <person name="Lovley D.R."/>
        </authorList>
    </citation>
    <scope>NUCLEOTIDE SEQUENCE [LARGE SCALE GENOMIC DNA]</scope>
    <source>
        <strain evidence="3">ATCC 53774 / DSM 7210 / GS-15</strain>
    </source>
</reference>
<dbReference type="Pfam" id="PF13517">
    <property type="entry name" value="FG-GAP_3"/>
    <property type="match status" value="1"/>
</dbReference>
<keyword evidence="1" id="KW-0732">Signal</keyword>
<accession>Q39QK5</accession>
<name>Q39QK5_GEOMG</name>
<dbReference type="STRING" id="269799.Gmet_3256"/>
<dbReference type="RefSeq" id="WP_004512694.1">
    <property type="nucleotide sequence ID" value="NC_007517.1"/>
</dbReference>
<dbReference type="InterPro" id="IPR036426">
    <property type="entry name" value="Bulb-type_lectin_dom_sf"/>
</dbReference>
<protein>
    <recommendedName>
        <fullName evidence="4">VCBS repeat-containing protein</fullName>
    </recommendedName>
</protein>
<organism evidence="2 3">
    <name type="scientific">Geobacter metallireducens (strain ATCC 53774 / DSM 7210 / GS-15)</name>
    <dbReference type="NCBI Taxonomy" id="269799"/>
    <lineage>
        <taxon>Bacteria</taxon>
        <taxon>Pseudomonadati</taxon>
        <taxon>Thermodesulfobacteriota</taxon>
        <taxon>Desulfuromonadia</taxon>
        <taxon>Geobacterales</taxon>
        <taxon>Geobacteraceae</taxon>
        <taxon>Geobacter</taxon>
    </lineage>
</organism>
<evidence type="ECO:0000256" key="1">
    <source>
        <dbReference type="SAM" id="SignalP"/>
    </source>
</evidence>
<dbReference type="SUPFAM" id="SSF51110">
    <property type="entry name" value="alpha-D-mannose-specific plant lectins"/>
    <property type="match status" value="1"/>
</dbReference>
<evidence type="ECO:0000313" key="3">
    <source>
        <dbReference type="Proteomes" id="UP000007073"/>
    </source>
</evidence>
<gene>
    <name evidence="2" type="ordered locus">Gmet_3256</name>
</gene>
<dbReference type="eggNOG" id="COG5386">
    <property type="taxonomic scope" value="Bacteria"/>
</dbReference>
<feature type="chain" id="PRO_5004223426" description="VCBS repeat-containing protein" evidence="1">
    <location>
        <begin position="24"/>
        <end position="510"/>
    </location>
</feature>
<evidence type="ECO:0000313" key="2">
    <source>
        <dbReference type="EMBL" id="ABB33469.1"/>
    </source>
</evidence>
<dbReference type="KEGG" id="gme:Gmet_3256"/>
<dbReference type="AlphaFoldDB" id="Q39QK5"/>
<feature type="signal peptide" evidence="1">
    <location>
        <begin position="1"/>
        <end position="23"/>
    </location>
</feature>
<reference evidence="2 3" key="1">
    <citation type="submission" date="2005-10" db="EMBL/GenBank/DDBJ databases">
        <title>Complete sequence of Geobacter metallireducens GS-15.</title>
        <authorList>
            <consortium name="US DOE Joint Genome Institute"/>
            <person name="Copeland A."/>
            <person name="Lucas S."/>
            <person name="Lapidus A."/>
            <person name="Barry K."/>
            <person name="Detter J.C."/>
            <person name="Glavina T."/>
            <person name="Hammon N."/>
            <person name="Israni S."/>
            <person name="Pitluck S."/>
            <person name="Di Bartolo G."/>
            <person name="Chain P."/>
            <person name="Schmutz J."/>
            <person name="Larimer F."/>
            <person name="Land M."/>
            <person name="Kyrpides N."/>
            <person name="Ivanova N."/>
            <person name="Richardson P."/>
        </authorList>
    </citation>
    <scope>NUCLEOTIDE SEQUENCE [LARGE SCALE GENOMIC DNA]</scope>
    <source>
        <strain evidence="3">ATCC 53774 / DSM 7210 / GS-15</strain>
    </source>
</reference>
<dbReference type="InterPro" id="IPR013517">
    <property type="entry name" value="FG-GAP"/>
</dbReference>
<dbReference type="EMBL" id="CP000148">
    <property type="protein sequence ID" value="ABB33469.1"/>
    <property type="molecule type" value="Genomic_DNA"/>
</dbReference>